<dbReference type="InterPro" id="IPR036388">
    <property type="entry name" value="WH-like_DNA-bd_sf"/>
</dbReference>
<proteinExistence type="predicted"/>
<dbReference type="SUPFAM" id="SSF46785">
    <property type="entry name" value="Winged helix' DNA-binding domain"/>
    <property type="match status" value="1"/>
</dbReference>
<dbReference type="AlphaFoldDB" id="X1MS65"/>
<dbReference type="InterPro" id="IPR038723">
    <property type="entry name" value="ArnR1-like_HTH"/>
</dbReference>
<reference evidence="2" key="1">
    <citation type="journal article" date="2014" name="Front. Microbiol.">
        <title>High frequency of phylogenetically diverse reductive dehalogenase-homologous genes in deep subseafloor sedimentary metagenomes.</title>
        <authorList>
            <person name="Kawai M."/>
            <person name="Futagami T."/>
            <person name="Toyoda A."/>
            <person name="Takaki Y."/>
            <person name="Nishi S."/>
            <person name="Hori S."/>
            <person name="Arai W."/>
            <person name="Tsubouchi T."/>
            <person name="Morono Y."/>
            <person name="Uchiyama I."/>
            <person name="Ito T."/>
            <person name="Fujiyama A."/>
            <person name="Inagaki F."/>
            <person name="Takami H."/>
        </authorList>
    </citation>
    <scope>NUCLEOTIDE SEQUENCE</scope>
    <source>
        <strain evidence="2">Expedition CK06-06</strain>
    </source>
</reference>
<dbReference type="InterPro" id="IPR036390">
    <property type="entry name" value="WH_DNA-bd_sf"/>
</dbReference>
<dbReference type="Pfam" id="PF14947">
    <property type="entry name" value="HTH_45"/>
    <property type="match status" value="1"/>
</dbReference>
<gene>
    <name evidence="2" type="ORF">S06H3_27422</name>
</gene>
<accession>X1MS65</accession>
<dbReference type="Gene3D" id="1.10.10.10">
    <property type="entry name" value="Winged helix-like DNA-binding domain superfamily/Winged helix DNA-binding domain"/>
    <property type="match status" value="1"/>
</dbReference>
<evidence type="ECO:0000259" key="1">
    <source>
        <dbReference type="Pfam" id="PF14947"/>
    </source>
</evidence>
<comment type="caution">
    <text evidence="2">The sequence shown here is derived from an EMBL/GenBank/DDBJ whole genome shotgun (WGS) entry which is preliminary data.</text>
</comment>
<sequence>EASRIVVLEKGGWTISKIRKSVKAIKGKMKREFQRGYSAGIYDVKDMGPVDIERVVNGDLEISKLVYYHRHGEEDVLESYLEGWAQAVKDASKVERVAKIMRRGRYDIISEILSVTRDGARPTRIMYKSNLDFRQKERYLSCLLGAGLIRIRTNSPLVYETTELGVEWLKRYRKIAL</sequence>
<dbReference type="EMBL" id="BARV01015906">
    <property type="protein sequence ID" value="GAI20876.1"/>
    <property type="molecule type" value="Genomic_DNA"/>
</dbReference>
<protein>
    <recommendedName>
        <fullName evidence="1">ArnR1-like winged helix-turn-helix domain-containing protein</fullName>
    </recommendedName>
</protein>
<organism evidence="2">
    <name type="scientific">marine sediment metagenome</name>
    <dbReference type="NCBI Taxonomy" id="412755"/>
    <lineage>
        <taxon>unclassified sequences</taxon>
        <taxon>metagenomes</taxon>
        <taxon>ecological metagenomes</taxon>
    </lineage>
</organism>
<feature type="domain" description="ArnR1-like winged helix-turn-helix" evidence="1">
    <location>
        <begin position="102"/>
        <end position="175"/>
    </location>
</feature>
<feature type="non-terminal residue" evidence="2">
    <location>
        <position position="1"/>
    </location>
</feature>
<evidence type="ECO:0000313" key="2">
    <source>
        <dbReference type="EMBL" id="GAI20876.1"/>
    </source>
</evidence>
<name>X1MS65_9ZZZZ</name>